<accession>A0A3B0UV86</accession>
<dbReference type="EMBL" id="UOEV01000021">
    <property type="protein sequence ID" value="VAW32083.1"/>
    <property type="molecule type" value="Genomic_DNA"/>
</dbReference>
<name>A0A3B0UV86_9ZZZZ</name>
<reference evidence="1" key="1">
    <citation type="submission" date="2018-06" db="EMBL/GenBank/DDBJ databases">
        <authorList>
            <person name="Zhirakovskaya E."/>
        </authorList>
    </citation>
    <scope>NUCLEOTIDE SEQUENCE</scope>
</reference>
<dbReference type="Gene3D" id="3.30.160.100">
    <property type="entry name" value="Ribosome hibernation promotion factor-like"/>
    <property type="match status" value="1"/>
</dbReference>
<evidence type="ECO:0000313" key="1">
    <source>
        <dbReference type="EMBL" id="VAW32083.1"/>
    </source>
</evidence>
<protein>
    <submittedName>
        <fullName evidence="1">Uncharacterized protein</fullName>
    </submittedName>
</protein>
<dbReference type="InterPro" id="IPR036567">
    <property type="entry name" value="RHF-like"/>
</dbReference>
<dbReference type="AlphaFoldDB" id="A0A3B0UV86"/>
<dbReference type="SUPFAM" id="SSF69754">
    <property type="entry name" value="Ribosome binding protein Y (YfiA homologue)"/>
    <property type="match status" value="1"/>
</dbReference>
<sequence>MQSIFKVNPDNLIEQVQQIADDKFKSLDRVLAEKTEQAQLYIEVTRDTKKQTGKVFRASGRLVVDGNSYYAKSREETIGLSIERVRDGLLRKVRASRGRTARLMRRGGSALKSLLRFGRK</sequence>
<gene>
    <name evidence="1" type="ORF">MNBD_CPR01-392</name>
</gene>
<organism evidence="1">
    <name type="scientific">hydrothermal vent metagenome</name>
    <dbReference type="NCBI Taxonomy" id="652676"/>
    <lineage>
        <taxon>unclassified sequences</taxon>
        <taxon>metagenomes</taxon>
        <taxon>ecological metagenomes</taxon>
    </lineage>
</organism>
<proteinExistence type="predicted"/>